<dbReference type="RefSeq" id="WP_309391670.1">
    <property type="nucleotide sequence ID" value="NZ_JADBEO010000020.1"/>
</dbReference>
<sequence>MRGFAALQGAFQNAILTGDDAVLAGLLDGPKEGREALLAVYRHAYSARLVEILASDFPALKAVLGDDGFETAARAYVSAHPSTHRNARWYGRGFADFLARTEPWSDRAEFGELACFETALADAFDAADLGPLTLADLAAVPPEHWGDLIFSVDPSASRLDLATNAIELWSSAAEGADPPLAAPLAATEKLIVWRDGATPMYRAMTDEEAMLWDEAARGSTFGELCVLAATFAAPDEAAGRAAGYLASWIGAGLLAQARPAEVS</sequence>
<comment type="caution">
    <text evidence="2">The sequence shown here is derived from an EMBL/GenBank/DDBJ whole genome shotgun (WGS) entry which is preliminary data.</text>
</comment>
<dbReference type="Pfam" id="PF09836">
    <property type="entry name" value="DUF2063"/>
    <property type="match status" value="1"/>
</dbReference>
<evidence type="ECO:0000313" key="2">
    <source>
        <dbReference type="EMBL" id="MDR4307129.1"/>
    </source>
</evidence>
<dbReference type="GO" id="GO:0003677">
    <property type="term" value="F:DNA binding"/>
    <property type="evidence" value="ECO:0007669"/>
    <property type="project" value="UniProtKB-KW"/>
</dbReference>
<keyword evidence="3" id="KW-1185">Reference proteome</keyword>
<dbReference type="InterPro" id="IPR044922">
    <property type="entry name" value="DUF2063_N_sf"/>
</dbReference>
<accession>A0ABU1DGJ8</accession>
<evidence type="ECO:0000259" key="1">
    <source>
        <dbReference type="Pfam" id="PF09836"/>
    </source>
</evidence>
<dbReference type="EMBL" id="JADBEO010000020">
    <property type="protein sequence ID" value="MDR4307129.1"/>
    <property type="molecule type" value="Genomic_DNA"/>
</dbReference>
<name>A0ABU1DGJ8_9HYPH</name>
<protein>
    <submittedName>
        <fullName evidence="2">DNA-binding domain-containing protein</fullName>
    </submittedName>
</protein>
<dbReference type="Gene3D" id="1.10.150.690">
    <property type="entry name" value="DUF2063"/>
    <property type="match status" value="1"/>
</dbReference>
<dbReference type="InterPro" id="IPR018640">
    <property type="entry name" value="DUF2063"/>
</dbReference>
<dbReference type="Proteomes" id="UP001181622">
    <property type="component" value="Unassembled WGS sequence"/>
</dbReference>
<feature type="domain" description="Putative DNA-binding" evidence="1">
    <location>
        <begin position="7"/>
        <end position="98"/>
    </location>
</feature>
<keyword evidence="2" id="KW-0238">DNA-binding</keyword>
<organism evidence="2 3">
    <name type="scientific">Chelatococcus sambhunathii</name>
    <dbReference type="NCBI Taxonomy" id="363953"/>
    <lineage>
        <taxon>Bacteria</taxon>
        <taxon>Pseudomonadati</taxon>
        <taxon>Pseudomonadota</taxon>
        <taxon>Alphaproteobacteria</taxon>
        <taxon>Hyphomicrobiales</taxon>
        <taxon>Chelatococcaceae</taxon>
        <taxon>Chelatococcus</taxon>
    </lineage>
</organism>
<gene>
    <name evidence="2" type="ORF">IHQ68_10910</name>
</gene>
<reference evidence="2" key="1">
    <citation type="submission" date="2020-10" db="EMBL/GenBank/DDBJ databases">
        <authorList>
            <person name="Abbas A."/>
            <person name="Razzaq R."/>
            <person name="Waqas M."/>
            <person name="Abbas N."/>
            <person name="Nielsen T.K."/>
            <person name="Hansen L.H."/>
            <person name="Hussain S."/>
            <person name="Shahid M."/>
        </authorList>
    </citation>
    <scope>NUCLEOTIDE SEQUENCE</scope>
    <source>
        <strain evidence="2">S14</strain>
    </source>
</reference>
<evidence type="ECO:0000313" key="3">
    <source>
        <dbReference type="Proteomes" id="UP001181622"/>
    </source>
</evidence>
<proteinExistence type="predicted"/>